<dbReference type="GO" id="GO:0004499">
    <property type="term" value="F:N,N-dimethylaniline monooxygenase activity"/>
    <property type="evidence" value="ECO:0007669"/>
    <property type="project" value="InterPro"/>
</dbReference>
<dbReference type="GeneID" id="30174558"/>
<evidence type="ECO:0000256" key="2">
    <source>
        <dbReference type="ARBA" id="ARBA00022630"/>
    </source>
</evidence>
<dbReference type="InterPro" id="IPR020946">
    <property type="entry name" value="Flavin_mOase-like"/>
</dbReference>
<reference evidence="6" key="1">
    <citation type="submission" date="2013-07" db="EMBL/GenBank/DDBJ databases">
        <title>The Genome Sequence of Cryptococcus pinus CBS10737.</title>
        <authorList>
            <consortium name="The Broad Institute Genome Sequencing Platform"/>
            <person name="Cuomo C."/>
            <person name="Litvintseva A."/>
            <person name="Chen Y."/>
            <person name="Heitman J."/>
            <person name="Sun S."/>
            <person name="Springer D."/>
            <person name="Dromer F."/>
            <person name="Young S.K."/>
            <person name="Zeng Q."/>
            <person name="Gargeya S."/>
            <person name="Fitzgerald M."/>
            <person name="Abouelleil A."/>
            <person name="Alvarado L."/>
            <person name="Berlin A.M."/>
            <person name="Chapman S.B."/>
            <person name="Dewar J."/>
            <person name="Goldberg J."/>
            <person name="Griggs A."/>
            <person name="Gujja S."/>
            <person name="Hansen M."/>
            <person name="Howarth C."/>
            <person name="Imamovic A."/>
            <person name="Larimer J."/>
            <person name="McCowan C."/>
            <person name="Murphy C."/>
            <person name="Pearson M."/>
            <person name="Priest M."/>
            <person name="Roberts A."/>
            <person name="Saif S."/>
            <person name="Shea T."/>
            <person name="Sykes S."/>
            <person name="Wortman J."/>
            <person name="Nusbaum C."/>
            <person name="Birren B."/>
        </authorList>
    </citation>
    <scope>NUCLEOTIDE SEQUENCE [LARGE SCALE GENOMIC DNA]</scope>
    <source>
        <strain evidence="6">CBS 10737</strain>
    </source>
</reference>
<reference evidence="7" key="4">
    <citation type="submission" date="2024-02" db="EMBL/GenBank/DDBJ databases">
        <title>Comparative genomics of Cryptococcus and Kwoniella reveals pathogenesis evolution and contrasting modes of karyotype evolution via chromosome fusion or intercentromeric recombination.</title>
        <authorList>
            <person name="Coelho M.A."/>
            <person name="David-Palma M."/>
            <person name="Shea T."/>
            <person name="Bowers K."/>
            <person name="McGinley-Smith S."/>
            <person name="Mohammad A.W."/>
            <person name="Gnirke A."/>
            <person name="Yurkov A.M."/>
            <person name="Nowrousian M."/>
            <person name="Sun S."/>
            <person name="Cuomo C.A."/>
            <person name="Heitman J."/>
        </authorList>
    </citation>
    <scope>NUCLEOTIDE SEQUENCE</scope>
    <source>
        <strain evidence="7">CBS 10737</strain>
    </source>
</reference>
<sequence length="503" mass="56063">MHIAIVGAGYSGLATASTLLSFGHSVVVFDSSPDVGGVWSSTNHYPGLKAQNDKDTYCFSTLPMPKDYPIHPDGQQVQAYLEMYVKMKSLDKEGRLRLKTRVMKAEKRDEGWILEVQSSQSTQLLSLDYLICATGVFSQPFIPTFNGSTIFTQAGGIITHTSSFHRLVDVKDKNVIVLGFGKSACDTAVAATNSAQSVTIVARDIIWKLPTYLGGVVHYSYLLLTRFGESLFPYNRPWKSQRFLNYGPGKLFREFVLAVVGLIITIQLKLVRFNLVPKKPFDTIARSSISLATPGLVSALSSGRVQVESYASILSLSNSKALLSNGKEIPADVIICGTGWTHHVPAFLPVEYSQKLLDENGDWILYRHVFPIDIPDLAFVGFNSSVFCPLTSEITAMWLASHIESDIALIRDFPSEIVQKRLTKEETAWHRRRTEGHHANGTSIVPFSLSNIDEMLEDLGVKIGWLSHIKEWILPVKPLAYRHILPEVLRRRGTLQAEKKKRI</sequence>
<evidence type="ECO:0000256" key="5">
    <source>
        <dbReference type="ARBA" id="ARBA00023002"/>
    </source>
</evidence>
<dbReference type="InterPro" id="IPR000960">
    <property type="entry name" value="Flavin_mOase"/>
</dbReference>
<protein>
    <recommendedName>
        <fullName evidence="9">Monooxygenase</fullName>
    </recommendedName>
</protein>
<dbReference type="PANTHER" id="PTHR23023">
    <property type="entry name" value="DIMETHYLANILINE MONOOXYGENASE"/>
    <property type="match status" value="1"/>
</dbReference>
<dbReference type="AlphaFoldDB" id="A0A1B9HYJ6"/>
<dbReference type="RefSeq" id="XP_019009540.1">
    <property type="nucleotide sequence ID" value="XM_019157900.1"/>
</dbReference>
<keyword evidence="2" id="KW-0285">Flavoprotein</keyword>
<dbReference type="KEGG" id="kpin:30174558"/>
<keyword evidence="5" id="KW-0560">Oxidoreductase</keyword>
<gene>
    <name evidence="6" type="ORF">I206_06189</name>
    <name evidence="7" type="ORF">I206_107858</name>
</gene>
<evidence type="ECO:0000313" key="6">
    <source>
        <dbReference type="EMBL" id="OCF48321.1"/>
    </source>
</evidence>
<evidence type="ECO:0000313" key="7">
    <source>
        <dbReference type="EMBL" id="WWC73886.1"/>
    </source>
</evidence>
<keyword evidence="3" id="KW-0274">FAD</keyword>
<dbReference type="EMBL" id="KI894014">
    <property type="protein sequence ID" value="OCF48321.1"/>
    <property type="molecule type" value="Genomic_DNA"/>
</dbReference>
<keyword evidence="4" id="KW-0521">NADP</keyword>
<evidence type="ECO:0000256" key="3">
    <source>
        <dbReference type="ARBA" id="ARBA00022827"/>
    </source>
</evidence>
<evidence type="ECO:0000256" key="1">
    <source>
        <dbReference type="ARBA" id="ARBA00009183"/>
    </source>
</evidence>
<accession>A0A1B9HYJ6</accession>
<dbReference type="PRINTS" id="PR00370">
    <property type="entry name" value="FMOXYGENASE"/>
</dbReference>
<keyword evidence="8" id="KW-1185">Reference proteome</keyword>
<dbReference type="Pfam" id="PF00743">
    <property type="entry name" value="FMO-like"/>
    <property type="match status" value="1"/>
</dbReference>
<evidence type="ECO:0000313" key="8">
    <source>
        <dbReference type="Proteomes" id="UP000094020"/>
    </source>
</evidence>
<dbReference type="GO" id="GO:0050661">
    <property type="term" value="F:NADP binding"/>
    <property type="evidence" value="ECO:0007669"/>
    <property type="project" value="InterPro"/>
</dbReference>
<dbReference type="PIRSF" id="PIRSF000332">
    <property type="entry name" value="FMO"/>
    <property type="match status" value="1"/>
</dbReference>
<organism evidence="6">
    <name type="scientific">Kwoniella pini CBS 10737</name>
    <dbReference type="NCBI Taxonomy" id="1296096"/>
    <lineage>
        <taxon>Eukaryota</taxon>
        <taxon>Fungi</taxon>
        <taxon>Dikarya</taxon>
        <taxon>Basidiomycota</taxon>
        <taxon>Agaricomycotina</taxon>
        <taxon>Tremellomycetes</taxon>
        <taxon>Tremellales</taxon>
        <taxon>Cryptococcaceae</taxon>
        <taxon>Kwoniella</taxon>
    </lineage>
</organism>
<reference evidence="7" key="2">
    <citation type="submission" date="2013-07" db="EMBL/GenBank/DDBJ databases">
        <authorList>
            <consortium name="The Broad Institute Genome Sequencing Platform"/>
            <person name="Cuomo C."/>
            <person name="Litvintseva A."/>
            <person name="Chen Y."/>
            <person name="Heitman J."/>
            <person name="Sun S."/>
            <person name="Springer D."/>
            <person name="Dromer F."/>
            <person name="Young S.K."/>
            <person name="Zeng Q."/>
            <person name="Gargeya S."/>
            <person name="Fitzgerald M."/>
            <person name="Abouelleil A."/>
            <person name="Alvarado L."/>
            <person name="Berlin A.M."/>
            <person name="Chapman S.B."/>
            <person name="Dewar J."/>
            <person name="Goldberg J."/>
            <person name="Griggs A."/>
            <person name="Gujja S."/>
            <person name="Hansen M."/>
            <person name="Howarth C."/>
            <person name="Imamovic A."/>
            <person name="Larimer J."/>
            <person name="McCowan C."/>
            <person name="Murphy C."/>
            <person name="Pearson M."/>
            <person name="Priest M."/>
            <person name="Roberts A."/>
            <person name="Saif S."/>
            <person name="Shea T."/>
            <person name="Sykes S."/>
            <person name="Wortman J."/>
            <person name="Nusbaum C."/>
            <person name="Birren B."/>
        </authorList>
    </citation>
    <scope>NUCLEOTIDE SEQUENCE</scope>
    <source>
        <strain evidence="7">CBS 10737</strain>
    </source>
</reference>
<evidence type="ECO:0000256" key="4">
    <source>
        <dbReference type="ARBA" id="ARBA00022857"/>
    </source>
</evidence>
<dbReference type="EMBL" id="CP144529">
    <property type="protein sequence ID" value="WWC73886.1"/>
    <property type="molecule type" value="Genomic_DNA"/>
</dbReference>
<dbReference type="Gene3D" id="3.50.50.60">
    <property type="entry name" value="FAD/NAD(P)-binding domain"/>
    <property type="match status" value="3"/>
</dbReference>
<reference evidence="6" key="3">
    <citation type="submission" date="2016-07" db="EMBL/GenBank/DDBJ databases">
        <title>Evolution of pathogenesis and genome organization in the Tremellales.</title>
        <authorList>
            <person name="Cuomo C."/>
            <person name="Litvintseva A."/>
            <person name="Heitman J."/>
            <person name="Chen Y."/>
            <person name="Sun S."/>
            <person name="Springer D."/>
            <person name="Dromer F."/>
            <person name="Young S."/>
            <person name="Zeng Q."/>
            <person name="Chapman S."/>
            <person name="Gujja S."/>
            <person name="Saif S."/>
            <person name="Birren B."/>
        </authorList>
    </citation>
    <scope>NUCLEOTIDE SEQUENCE</scope>
    <source>
        <strain evidence="6">CBS 10737</strain>
    </source>
</reference>
<dbReference type="InterPro" id="IPR050346">
    <property type="entry name" value="FMO-like"/>
</dbReference>
<dbReference type="Proteomes" id="UP000094020">
    <property type="component" value="Chromosome 11"/>
</dbReference>
<comment type="similarity">
    <text evidence="1">Belongs to the FMO family.</text>
</comment>
<proteinExistence type="inferred from homology"/>
<dbReference type="GO" id="GO:0050660">
    <property type="term" value="F:flavin adenine dinucleotide binding"/>
    <property type="evidence" value="ECO:0007669"/>
    <property type="project" value="InterPro"/>
</dbReference>
<dbReference type="OrthoDB" id="2915840at2759"/>
<dbReference type="InterPro" id="IPR036188">
    <property type="entry name" value="FAD/NAD-bd_sf"/>
</dbReference>
<dbReference type="SUPFAM" id="SSF51905">
    <property type="entry name" value="FAD/NAD(P)-binding domain"/>
    <property type="match status" value="2"/>
</dbReference>
<dbReference type="STRING" id="1296096.A0A1B9HYJ6"/>
<evidence type="ECO:0008006" key="9">
    <source>
        <dbReference type="Google" id="ProtNLM"/>
    </source>
</evidence>
<name>A0A1B9HYJ6_9TREE</name>